<dbReference type="InterPro" id="IPR036691">
    <property type="entry name" value="Endo/exonu/phosph_ase_sf"/>
</dbReference>
<dbReference type="AlphaFoldDB" id="A0A967B7F4"/>
<proteinExistence type="predicted"/>
<dbReference type="Proteomes" id="UP000744769">
    <property type="component" value="Unassembled WGS sequence"/>
</dbReference>
<evidence type="ECO:0000313" key="3">
    <source>
        <dbReference type="EMBL" id="NHN56126.1"/>
    </source>
</evidence>
<dbReference type="Pfam" id="PF03372">
    <property type="entry name" value="Exo_endo_phos"/>
    <property type="match status" value="1"/>
</dbReference>
<dbReference type="InterPro" id="IPR005135">
    <property type="entry name" value="Endo/exonuclease/phosphatase"/>
</dbReference>
<dbReference type="Gene3D" id="3.60.10.10">
    <property type="entry name" value="Endonuclease/exonuclease/phosphatase"/>
    <property type="match status" value="1"/>
</dbReference>
<dbReference type="SUPFAM" id="SSF56219">
    <property type="entry name" value="DNase I-like"/>
    <property type="match status" value="1"/>
</dbReference>
<name>A0A967B7F4_9MICO</name>
<organism evidence="3 4">
    <name type="scientific">Metallococcus carri</name>
    <dbReference type="NCBI Taxonomy" id="1656884"/>
    <lineage>
        <taxon>Bacteria</taxon>
        <taxon>Bacillati</taxon>
        <taxon>Actinomycetota</taxon>
        <taxon>Actinomycetes</taxon>
        <taxon>Micrococcales</taxon>
        <taxon>Dermacoccaceae</taxon>
        <taxon>Metallococcus</taxon>
    </lineage>
</organism>
<dbReference type="EMBL" id="JAAOIV010000006">
    <property type="protein sequence ID" value="NHN56126.1"/>
    <property type="molecule type" value="Genomic_DNA"/>
</dbReference>
<sequence>MKRGGRRAAEMVVAGLTVIVALLIATRWVDRTGRMPQLQSVFPVFGIAAGVLVAVAAALRSWRLCAATLVVALVPGTLAVRALVPDTVAANASDDVVVAVNMEVGAADAGRIVRLLRERRATILVLTECTPGALKRLEAAGLSDILPQQAGVAGPDIGGTIVRSTHRLTLRAANPGEPYPGGRFGDSPEVVVHAARDVTVRAVHPAAPVPELADRWRADLAALASWRRAQPGGIPLLMVGDFNASSAMPAYRAVADTMTDAHAAAGAGWVRTWPQGRAYPPFVQLDHVLTRDLGVVAAGTDAVPSTDHRAVWARIRVK</sequence>
<dbReference type="RefSeq" id="WP_166196573.1">
    <property type="nucleotide sequence ID" value="NZ_JAAOIV010000006.1"/>
</dbReference>
<keyword evidence="1" id="KW-1133">Transmembrane helix</keyword>
<keyword evidence="1" id="KW-0812">Transmembrane</keyword>
<feature type="transmembrane region" description="Helical" evidence="1">
    <location>
        <begin position="41"/>
        <end position="59"/>
    </location>
</feature>
<gene>
    <name evidence="3" type="ORF">G9U51_10090</name>
</gene>
<evidence type="ECO:0000259" key="2">
    <source>
        <dbReference type="Pfam" id="PF03372"/>
    </source>
</evidence>
<evidence type="ECO:0000313" key="4">
    <source>
        <dbReference type="Proteomes" id="UP000744769"/>
    </source>
</evidence>
<evidence type="ECO:0000256" key="1">
    <source>
        <dbReference type="SAM" id="Phobius"/>
    </source>
</evidence>
<keyword evidence="4" id="KW-1185">Reference proteome</keyword>
<reference evidence="3" key="1">
    <citation type="submission" date="2020-03" db="EMBL/GenBank/DDBJ databases">
        <title>Draft sequencing of Calidifontibacter sp. DB0510.</title>
        <authorList>
            <person name="Kim D.-U."/>
        </authorList>
    </citation>
    <scope>NUCLEOTIDE SEQUENCE</scope>
    <source>
        <strain evidence="3">DB0510</strain>
    </source>
</reference>
<dbReference type="GO" id="GO:0003824">
    <property type="term" value="F:catalytic activity"/>
    <property type="evidence" value="ECO:0007669"/>
    <property type="project" value="InterPro"/>
</dbReference>
<keyword evidence="1" id="KW-0472">Membrane</keyword>
<feature type="domain" description="Endonuclease/exonuclease/phosphatase" evidence="2">
    <location>
        <begin position="101"/>
        <end position="308"/>
    </location>
</feature>
<protein>
    <recommendedName>
        <fullName evidence="2">Endonuclease/exonuclease/phosphatase domain-containing protein</fullName>
    </recommendedName>
</protein>
<accession>A0A967B7F4</accession>
<feature type="transmembrane region" description="Helical" evidence="1">
    <location>
        <begin position="12"/>
        <end position="29"/>
    </location>
</feature>
<comment type="caution">
    <text evidence="3">The sequence shown here is derived from an EMBL/GenBank/DDBJ whole genome shotgun (WGS) entry which is preliminary data.</text>
</comment>